<feature type="compositionally biased region" description="Low complexity" evidence="1">
    <location>
        <begin position="149"/>
        <end position="170"/>
    </location>
</feature>
<feature type="chain" id="PRO_5040478723" evidence="2">
    <location>
        <begin position="22"/>
        <end position="202"/>
    </location>
</feature>
<organism evidence="3 4">
    <name type="scientific">Guyanagaster necrorhizus</name>
    <dbReference type="NCBI Taxonomy" id="856835"/>
    <lineage>
        <taxon>Eukaryota</taxon>
        <taxon>Fungi</taxon>
        <taxon>Dikarya</taxon>
        <taxon>Basidiomycota</taxon>
        <taxon>Agaricomycotina</taxon>
        <taxon>Agaricomycetes</taxon>
        <taxon>Agaricomycetidae</taxon>
        <taxon>Agaricales</taxon>
        <taxon>Marasmiineae</taxon>
        <taxon>Physalacriaceae</taxon>
        <taxon>Guyanagaster</taxon>
    </lineage>
</organism>
<proteinExistence type="predicted"/>
<keyword evidence="2" id="KW-0732">Signal</keyword>
<comment type="caution">
    <text evidence="3">The sequence shown here is derived from an EMBL/GenBank/DDBJ whole genome shotgun (WGS) entry which is preliminary data.</text>
</comment>
<protein>
    <submittedName>
        <fullName evidence="3">Uncharacterized protein</fullName>
    </submittedName>
</protein>
<feature type="signal peptide" evidence="2">
    <location>
        <begin position="1"/>
        <end position="21"/>
    </location>
</feature>
<reference evidence="3" key="1">
    <citation type="submission" date="2020-11" db="EMBL/GenBank/DDBJ databases">
        <title>Adaptations for nitrogen fixation in a non-lichenized fungal sporocarp promotes dispersal by wood-feeding termites.</title>
        <authorList>
            <consortium name="DOE Joint Genome Institute"/>
            <person name="Koch R.A."/>
            <person name="Yoon G."/>
            <person name="Arayal U."/>
            <person name="Lail K."/>
            <person name="Amirebrahimi M."/>
            <person name="Labutti K."/>
            <person name="Lipzen A."/>
            <person name="Riley R."/>
            <person name="Barry K."/>
            <person name="Henrissat B."/>
            <person name="Grigoriev I.V."/>
            <person name="Herr J.R."/>
            <person name="Aime M.C."/>
        </authorList>
    </citation>
    <scope>NUCLEOTIDE SEQUENCE</scope>
    <source>
        <strain evidence="3">MCA 3950</strain>
    </source>
</reference>
<dbReference type="RefSeq" id="XP_043044757.1">
    <property type="nucleotide sequence ID" value="XM_043180819.1"/>
</dbReference>
<keyword evidence="4" id="KW-1185">Reference proteome</keyword>
<dbReference type="GeneID" id="66103115"/>
<evidence type="ECO:0000256" key="1">
    <source>
        <dbReference type="SAM" id="MobiDB-lite"/>
    </source>
</evidence>
<dbReference type="Proteomes" id="UP000812287">
    <property type="component" value="Unassembled WGS sequence"/>
</dbReference>
<evidence type="ECO:0000313" key="3">
    <source>
        <dbReference type="EMBL" id="KAG7451257.1"/>
    </source>
</evidence>
<dbReference type="OrthoDB" id="3259746at2759"/>
<accession>A0A9P7W320</accession>
<dbReference type="AlphaFoldDB" id="A0A9P7W320"/>
<evidence type="ECO:0000256" key="2">
    <source>
        <dbReference type="SAM" id="SignalP"/>
    </source>
</evidence>
<feature type="region of interest" description="Disordered" evidence="1">
    <location>
        <begin position="146"/>
        <end position="178"/>
    </location>
</feature>
<sequence>MFSTFLTFALVLNSIFNGVLADFTVYAPSAVPQCGLLSISWDSTAMPIDAVLVNPQDPCGNSIQDFGSNNWGNSLNATVIISAGTSIQVSLVDSNDDEAWSGVITVTESGDASCLSGDGVPSSSVSDVSVTSSTISTASGPTLVVTPGSNAKASSTSSATSADPSAPVGAVGSGSGSNGASRQVAAPLVILGAMFTGILLSL</sequence>
<dbReference type="EMBL" id="MU250525">
    <property type="protein sequence ID" value="KAG7451257.1"/>
    <property type="molecule type" value="Genomic_DNA"/>
</dbReference>
<gene>
    <name evidence="3" type="ORF">BT62DRAFT_410134</name>
</gene>
<evidence type="ECO:0000313" key="4">
    <source>
        <dbReference type="Proteomes" id="UP000812287"/>
    </source>
</evidence>
<name>A0A9P7W320_9AGAR</name>